<dbReference type="Ensembl" id="ENSLOCT00000020311.1">
    <property type="protein sequence ID" value="ENSLOCP00000020277.1"/>
    <property type="gene ID" value="ENSLOCG00000016419.1"/>
</dbReference>
<feature type="compositionally biased region" description="Polar residues" evidence="5">
    <location>
        <begin position="9"/>
        <end position="19"/>
    </location>
</feature>
<evidence type="ECO:0000313" key="9">
    <source>
        <dbReference type="Proteomes" id="UP000018468"/>
    </source>
</evidence>
<comment type="subcellular location">
    <subcellularLocation>
        <location evidence="1">Membrane</location>
        <topology evidence="1">Multi-pass membrane protein</topology>
    </subcellularLocation>
</comment>
<evidence type="ECO:0000256" key="3">
    <source>
        <dbReference type="ARBA" id="ARBA00022989"/>
    </source>
</evidence>
<evidence type="ECO:0000313" key="8">
    <source>
        <dbReference type="Ensembl" id="ENSLOCP00000020277.1"/>
    </source>
</evidence>
<dbReference type="HOGENOM" id="CLU_009020_0_1_1"/>
<dbReference type="PANTHER" id="PTHR22950">
    <property type="entry name" value="AMINO ACID TRANSPORTER"/>
    <property type="match status" value="1"/>
</dbReference>
<feature type="transmembrane region" description="Helical" evidence="6">
    <location>
        <begin position="102"/>
        <end position="124"/>
    </location>
</feature>
<dbReference type="PANTHER" id="PTHR22950:SF184">
    <property type="entry name" value="SODIUM-COUPLED NEUTRAL AMINO ACID SYMPORTER 1"/>
    <property type="match status" value="1"/>
</dbReference>
<feature type="transmembrane region" description="Helical" evidence="6">
    <location>
        <begin position="311"/>
        <end position="332"/>
    </location>
</feature>
<sequence length="466" mass="52088">MKRDGYSAVKQSSDIQDNYGNEDGFPNDGNVEMDIGRDVEREQEQGDFESQTSLTKEHLKNKKYEECGSGRTSFGMSVFNLSNAIMGTGILGLSYALSKTGIFLFLILLLSVAVLSLYSIRLLLECSKKAECMVYEDLGHKAFGMPGKLAVFGSSCLQNIGATLSYMFIVKNELPKVIATLAGLKEDLDVWYLNGNYLVIIVTIGIILPLCLLKSLGYLGYTSGFSLTCMVFFLIVVISKKFTLPCTTEKQNVTNESYLETDHCTAEYFTFNNKSVYAVPTILFAFVCHPSVLPIYSELKERSIKKMEKVSIISFLAMLLMYLLTAVFGYFTFYGSVHEELLHTYSSEGDTIILAVRLAIIVAVVLTVPVLFFVVRSSMLMIIKQKQFKWSWHIGVTLVLLAFCVLLVIFIPSITDIFAIIGATSANMLIFILPASIYLKLHQSIPTKKKIKVCCACQWVLHWLNV</sequence>
<keyword evidence="4 6" id="KW-0472">Membrane</keyword>
<keyword evidence="3 6" id="KW-1133">Transmembrane helix</keyword>
<feature type="transmembrane region" description="Helical" evidence="6">
    <location>
        <begin position="149"/>
        <end position="170"/>
    </location>
</feature>
<dbReference type="Pfam" id="PF01490">
    <property type="entry name" value="Aa_trans"/>
    <property type="match status" value="1"/>
</dbReference>
<organism evidence="8 9">
    <name type="scientific">Lepisosteus oculatus</name>
    <name type="common">Spotted gar</name>
    <dbReference type="NCBI Taxonomy" id="7918"/>
    <lineage>
        <taxon>Eukaryota</taxon>
        <taxon>Metazoa</taxon>
        <taxon>Chordata</taxon>
        <taxon>Craniata</taxon>
        <taxon>Vertebrata</taxon>
        <taxon>Euteleostomi</taxon>
        <taxon>Actinopterygii</taxon>
        <taxon>Neopterygii</taxon>
        <taxon>Holostei</taxon>
        <taxon>Semionotiformes</taxon>
        <taxon>Lepisosteidae</taxon>
        <taxon>Lepisosteus</taxon>
    </lineage>
</organism>
<name>W5NI18_LEPOC</name>
<dbReference type="GeneTree" id="ENSGT00940000160716"/>
<dbReference type="InParanoid" id="W5NI18"/>
<evidence type="ECO:0000256" key="5">
    <source>
        <dbReference type="SAM" id="MobiDB-lite"/>
    </source>
</evidence>
<feature type="transmembrane region" description="Helical" evidence="6">
    <location>
        <begin position="190"/>
        <end position="211"/>
    </location>
</feature>
<dbReference type="GO" id="GO:0006868">
    <property type="term" value="P:glutamine transport"/>
    <property type="evidence" value="ECO:0000318"/>
    <property type="project" value="GO_Central"/>
</dbReference>
<dbReference type="STRING" id="7918.ENSLOCP00000020277"/>
<evidence type="ECO:0000256" key="4">
    <source>
        <dbReference type="ARBA" id="ARBA00023136"/>
    </source>
</evidence>
<feature type="transmembrane region" description="Helical" evidence="6">
    <location>
        <begin position="352"/>
        <end position="375"/>
    </location>
</feature>
<dbReference type="EMBL" id="AHAT01036299">
    <property type="status" value="NOT_ANNOTATED_CDS"/>
    <property type="molecule type" value="Genomic_DNA"/>
</dbReference>
<dbReference type="Bgee" id="ENSLOCG00000016419">
    <property type="expression patterns" value="Expressed in pharyngeal gill and 13 other cell types or tissues"/>
</dbReference>
<keyword evidence="9" id="KW-1185">Reference proteome</keyword>
<feature type="compositionally biased region" description="Basic and acidic residues" evidence="5">
    <location>
        <begin position="34"/>
        <end position="44"/>
    </location>
</feature>
<feature type="transmembrane region" description="Helical" evidence="6">
    <location>
        <begin position="417"/>
        <end position="439"/>
    </location>
</feature>
<reference evidence="9" key="1">
    <citation type="submission" date="2011-12" db="EMBL/GenBank/DDBJ databases">
        <title>The Draft Genome of Lepisosteus oculatus.</title>
        <authorList>
            <consortium name="The Broad Institute Genome Assembly &amp; Analysis Group"/>
            <consortium name="Computational R&amp;D Group"/>
            <consortium name="and Sequencing Platform"/>
            <person name="Di Palma F."/>
            <person name="Alfoldi J."/>
            <person name="Johnson J."/>
            <person name="Berlin A."/>
            <person name="Gnerre S."/>
            <person name="Jaffe D."/>
            <person name="MacCallum I."/>
            <person name="Young S."/>
            <person name="Walker B.J."/>
            <person name="Lander E.S."/>
            <person name="Lindblad-Toh K."/>
        </authorList>
    </citation>
    <scope>NUCLEOTIDE SEQUENCE [LARGE SCALE GENOMIC DNA]</scope>
</reference>
<keyword evidence="2 6" id="KW-0812">Transmembrane</keyword>
<feature type="transmembrane region" description="Helical" evidence="6">
    <location>
        <begin position="78"/>
        <end position="96"/>
    </location>
</feature>
<dbReference type="Proteomes" id="UP000018468">
    <property type="component" value="Linkage group LG8"/>
</dbReference>
<feature type="transmembrane region" description="Helical" evidence="6">
    <location>
        <begin position="390"/>
        <end position="411"/>
    </location>
</feature>
<reference evidence="8" key="2">
    <citation type="submission" date="2025-08" db="UniProtKB">
        <authorList>
            <consortium name="Ensembl"/>
        </authorList>
    </citation>
    <scope>IDENTIFICATION</scope>
</reference>
<dbReference type="GO" id="GO:0003333">
    <property type="term" value="P:amino acid transmembrane transport"/>
    <property type="evidence" value="ECO:0000318"/>
    <property type="project" value="GO_Central"/>
</dbReference>
<feature type="transmembrane region" description="Helical" evidence="6">
    <location>
        <begin position="218"/>
        <end position="238"/>
    </location>
</feature>
<feature type="domain" description="Amino acid transporter transmembrane" evidence="7">
    <location>
        <begin position="71"/>
        <end position="445"/>
    </location>
</feature>
<dbReference type="AlphaFoldDB" id="W5NI18"/>
<feature type="transmembrane region" description="Helical" evidence="6">
    <location>
        <begin position="277"/>
        <end position="299"/>
    </location>
</feature>
<evidence type="ECO:0000256" key="6">
    <source>
        <dbReference type="SAM" id="Phobius"/>
    </source>
</evidence>
<reference evidence="8" key="3">
    <citation type="submission" date="2025-09" db="UniProtKB">
        <authorList>
            <consortium name="Ensembl"/>
        </authorList>
    </citation>
    <scope>IDENTIFICATION</scope>
</reference>
<dbReference type="OMA" id="CSAMAIY"/>
<evidence type="ECO:0000259" key="7">
    <source>
        <dbReference type="Pfam" id="PF01490"/>
    </source>
</evidence>
<evidence type="ECO:0000256" key="2">
    <source>
        <dbReference type="ARBA" id="ARBA00022692"/>
    </source>
</evidence>
<protein>
    <submittedName>
        <fullName evidence="8">Solute carrier family 38 member 1</fullName>
    </submittedName>
</protein>
<accession>W5NI18</accession>
<dbReference type="GO" id="GO:0015186">
    <property type="term" value="F:L-glutamine transmembrane transporter activity"/>
    <property type="evidence" value="ECO:0000318"/>
    <property type="project" value="GO_Central"/>
</dbReference>
<dbReference type="GO" id="GO:0005886">
    <property type="term" value="C:plasma membrane"/>
    <property type="evidence" value="ECO:0000318"/>
    <property type="project" value="GO_Central"/>
</dbReference>
<dbReference type="InterPro" id="IPR013057">
    <property type="entry name" value="AA_transpt_TM"/>
</dbReference>
<evidence type="ECO:0000256" key="1">
    <source>
        <dbReference type="ARBA" id="ARBA00004141"/>
    </source>
</evidence>
<dbReference type="eggNOG" id="KOG1305">
    <property type="taxonomic scope" value="Eukaryota"/>
</dbReference>
<proteinExistence type="predicted"/>
<feature type="region of interest" description="Disordered" evidence="5">
    <location>
        <begin position="1"/>
        <end position="57"/>
    </location>
</feature>